<reference evidence="3 4" key="1">
    <citation type="submission" date="2020-08" db="EMBL/GenBank/DDBJ databases">
        <title>Genomic Encyclopedia of Type Strains, Phase III (KMG-III): the genomes of soil and plant-associated and newly described type strains.</title>
        <authorList>
            <person name="Whitman W."/>
        </authorList>
    </citation>
    <scope>NUCLEOTIDE SEQUENCE [LARGE SCALE GENOMIC DNA]</scope>
    <source>
        <strain evidence="3 4">CECT 8577</strain>
    </source>
</reference>
<keyword evidence="3" id="KW-0378">Hydrolase</keyword>
<evidence type="ECO:0000313" key="4">
    <source>
        <dbReference type="Proteomes" id="UP000550714"/>
    </source>
</evidence>
<evidence type="ECO:0000256" key="1">
    <source>
        <dbReference type="SAM" id="SignalP"/>
    </source>
</evidence>
<name>A0A839S2N0_9PSEU</name>
<dbReference type="PANTHER" id="PTHR14859">
    <property type="entry name" value="CALCOFLUOR WHITE HYPERSENSITIVE PROTEIN PRECURSOR"/>
    <property type="match status" value="1"/>
</dbReference>
<dbReference type="GO" id="GO:0016020">
    <property type="term" value="C:membrane"/>
    <property type="evidence" value="ECO:0007669"/>
    <property type="project" value="GOC"/>
</dbReference>
<protein>
    <submittedName>
        <fullName evidence="3">Endonuclease/exonuclease/phosphatase family metal-dependent hydrolase</fullName>
    </submittedName>
</protein>
<feature type="chain" id="PRO_5038954606" evidence="1">
    <location>
        <begin position="23"/>
        <end position="272"/>
    </location>
</feature>
<dbReference type="Proteomes" id="UP000550714">
    <property type="component" value="Unassembled WGS sequence"/>
</dbReference>
<dbReference type="InterPro" id="IPR036691">
    <property type="entry name" value="Endo/exonu/phosph_ase_sf"/>
</dbReference>
<comment type="caution">
    <text evidence="3">The sequence shown here is derived from an EMBL/GenBank/DDBJ whole genome shotgun (WGS) entry which is preliminary data.</text>
</comment>
<accession>A0A839S2N0</accession>
<gene>
    <name evidence="3" type="ORF">FHS23_002964</name>
</gene>
<feature type="domain" description="Endonuclease/exonuclease/phosphatase" evidence="2">
    <location>
        <begin position="36"/>
        <end position="262"/>
    </location>
</feature>
<dbReference type="InterPro" id="IPR005135">
    <property type="entry name" value="Endo/exonuclease/phosphatase"/>
</dbReference>
<dbReference type="AlphaFoldDB" id="A0A839S2N0"/>
<dbReference type="EMBL" id="JACHWU010000003">
    <property type="protein sequence ID" value="MBB3051935.1"/>
    <property type="molecule type" value="Genomic_DNA"/>
</dbReference>
<dbReference type="GO" id="GO:0004519">
    <property type="term" value="F:endonuclease activity"/>
    <property type="evidence" value="ECO:0007669"/>
    <property type="project" value="UniProtKB-KW"/>
</dbReference>
<dbReference type="InterPro" id="IPR051916">
    <property type="entry name" value="GPI-anchor_lipid_remodeler"/>
</dbReference>
<dbReference type="GO" id="GO:0004527">
    <property type="term" value="F:exonuclease activity"/>
    <property type="evidence" value="ECO:0007669"/>
    <property type="project" value="UniProtKB-KW"/>
</dbReference>
<dbReference type="Gene3D" id="3.60.10.10">
    <property type="entry name" value="Endonuclease/exonuclease/phosphatase"/>
    <property type="match status" value="1"/>
</dbReference>
<dbReference type="SUPFAM" id="SSF56219">
    <property type="entry name" value="DNase I-like"/>
    <property type="match status" value="1"/>
</dbReference>
<dbReference type="RefSeq" id="WP_183654960.1">
    <property type="nucleotide sequence ID" value="NZ_JACHWU010000003.1"/>
</dbReference>
<keyword evidence="4" id="KW-1185">Reference proteome</keyword>
<keyword evidence="3" id="KW-0269">Exonuclease</keyword>
<evidence type="ECO:0000259" key="2">
    <source>
        <dbReference type="Pfam" id="PF03372"/>
    </source>
</evidence>
<keyword evidence="3" id="KW-0255">Endonuclease</keyword>
<dbReference type="PANTHER" id="PTHR14859:SF15">
    <property type="entry name" value="ENDONUCLEASE_EXONUCLEASE_PHOSPHATASE DOMAIN-CONTAINING PROTEIN"/>
    <property type="match status" value="1"/>
</dbReference>
<proteinExistence type="predicted"/>
<organism evidence="3 4">
    <name type="scientific">Prauserella isguenensis</name>
    <dbReference type="NCBI Taxonomy" id="1470180"/>
    <lineage>
        <taxon>Bacteria</taxon>
        <taxon>Bacillati</taxon>
        <taxon>Actinomycetota</taxon>
        <taxon>Actinomycetes</taxon>
        <taxon>Pseudonocardiales</taxon>
        <taxon>Pseudonocardiaceae</taxon>
        <taxon>Prauserella</taxon>
    </lineage>
</organism>
<sequence length="272" mass="29520">MRMRALRWLAAVLMTVGMTAGAVTPASAEQRELTVLSFNIHHAEGADGVLDLDRIARVIERSGADVAGLQEVDRHYSDRSEWADQARLLAKRLGYHVVFGANIDNPPPAPGTPRVQYGTAILSRYPIVDSSNTHLHRSPDQEQRGLLHAEVNIRGERVHVYDTHLAASSQSDRTEQGRQIADLIGDTRRAVLVGDLNAEPGAPELAPLDRTLTDVWPAVGEGDGATLPSQAPEKRIDYVYTAGDVTPVSARVLDDEPEASDHLPVVAELDLG</sequence>
<evidence type="ECO:0000313" key="3">
    <source>
        <dbReference type="EMBL" id="MBB3051935.1"/>
    </source>
</evidence>
<feature type="signal peptide" evidence="1">
    <location>
        <begin position="1"/>
        <end position="22"/>
    </location>
</feature>
<keyword evidence="1" id="KW-0732">Signal</keyword>
<dbReference type="GO" id="GO:0006506">
    <property type="term" value="P:GPI anchor biosynthetic process"/>
    <property type="evidence" value="ECO:0007669"/>
    <property type="project" value="TreeGrafter"/>
</dbReference>
<keyword evidence="3" id="KW-0540">Nuclease</keyword>
<dbReference type="Pfam" id="PF03372">
    <property type="entry name" value="Exo_endo_phos"/>
    <property type="match status" value="1"/>
</dbReference>